<reference evidence="1 2" key="1">
    <citation type="submission" date="2020-10" db="EMBL/GenBank/DDBJ databases">
        <title>Plant Genome Project.</title>
        <authorList>
            <person name="Zhang R.-G."/>
        </authorList>
    </citation>
    <scope>NUCLEOTIDE SEQUENCE [LARGE SCALE GENOMIC DNA]</scope>
    <source>
        <strain evidence="1">FAFU-HL-1</strain>
        <tissue evidence="1">Leaf</tissue>
    </source>
</reference>
<evidence type="ECO:0000313" key="1">
    <source>
        <dbReference type="EMBL" id="KAF9686521.1"/>
    </source>
</evidence>
<dbReference type="Pfam" id="PF00560">
    <property type="entry name" value="LRR_1"/>
    <property type="match status" value="1"/>
</dbReference>
<name>A0A835TEQ3_9ROSI</name>
<dbReference type="InterPro" id="IPR001611">
    <property type="entry name" value="Leu-rich_rpt"/>
</dbReference>
<accession>A0A835TEQ3</accession>
<gene>
    <name evidence="1" type="ORF">SADUNF_Sadunf03G0167200</name>
</gene>
<dbReference type="EMBL" id="JADGMS010000003">
    <property type="protein sequence ID" value="KAF9686521.1"/>
    <property type="molecule type" value="Genomic_DNA"/>
</dbReference>
<dbReference type="AlphaFoldDB" id="A0A835TEQ3"/>
<comment type="caution">
    <text evidence="1">The sequence shown here is derived from an EMBL/GenBank/DDBJ whole genome shotgun (WGS) entry which is preliminary data.</text>
</comment>
<protein>
    <submittedName>
        <fullName evidence="1">Uncharacterized protein</fullName>
    </submittedName>
</protein>
<evidence type="ECO:0000313" key="2">
    <source>
        <dbReference type="Proteomes" id="UP000657918"/>
    </source>
</evidence>
<dbReference type="Gene3D" id="3.80.10.10">
    <property type="entry name" value="Ribonuclease Inhibitor"/>
    <property type="match status" value="1"/>
</dbReference>
<dbReference type="SUPFAM" id="SSF52058">
    <property type="entry name" value="L domain-like"/>
    <property type="match status" value="1"/>
</dbReference>
<organism evidence="1 2">
    <name type="scientific">Salix dunnii</name>
    <dbReference type="NCBI Taxonomy" id="1413687"/>
    <lineage>
        <taxon>Eukaryota</taxon>
        <taxon>Viridiplantae</taxon>
        <taxon>Streptophyta</taxon>
        <taxon>Embryophyta</taxon>
        <taxon>Tracheophyta</taxon>
        <taxon>Spermatophyta</taxon>
        <taxon>Magnoliopsida</taxon>
        <taxon>eudicotyledons</taxon>
        <taxon>Gunneridae</taxon>
        <taxon>Pentapetalae</taxon>
        <taxon>rosids</taxon>
        <taxon>fabids</taxon>
        <taxon>Malpighiales</taxon>
        <taxon>Salicaceae</taxon>
        <taxon>Saliceae</taxon>
        <taxon>Salix</taxon>
    </lineage>
</organism>
<sequence length="71" mass="8200">MFNYDVAVPSIVLSHHLTLTKSLMLFDMSSNYIGGEIPANICHMRYLQHLDTSRNLFHGILAKYWALFLQT</sequence>
<proteinExistence type="predicted"/>
<keyword evidence="2" id="KW-1185">Reference proteome</keyword>
<dbReference type="InterPro" id="IPR032675">
    <property type="entry name" value="LRR_dom_sf"/>
</dbReference>
<dbReference type="Proteomes" id="UP000657918">
    <property type="component" value="Unassembled WGS sequence"/>
</dbReference>